<dbReference type="KEGG" id="ncr:NCU16460"/>
<dbReference type="VEuPathDB" id="FungiDB:NCU16460"/>
<feature type="transmembrane region" description="Helical" evidence="1">
    <location>
        <begin position="50"/>
        <end position="68"/>
    </location>
</feature>
<evidence type="ECO:0000313" key="3">
    <source>
        <dbReference type="Proteomes" id="UP000001805"/>
    </source>
</evidence>
<dbReference type="AlphaFoldDB" id="V5IQM0"/>
<dbReference type="RefSeq" id="XP_011393427.1">
    <property type="nucleotide sequence ID" value="XM_011395125.1"/>
</dbReference>
<keyword evidence="1" id="KW-0812">Transmembrane</keyword>
<proteinExistence type="predicted"/>
<dbReference type="GeneID" id="23569483"/>
<keyword evidence="3" id="KW-1185">Reference proteome</keyword>
<name>V5IQM0_NEUCR</name>
<accession>V5IQM0</accession>
<organism evidence="2 3">
    <name type="scientific">Neurospora crassa (strain ATCC 24698 / 74-OR23-1A / CBS 708.71 / DSM 1257 / FGSC 987)</name>
    <dbReference type="NCBI Taxonomy" id="367110"/>
    <lineage>
        <taxon>Eukaryota</taxon>
        <taxon>Fungi</taxon>
        <taxon>Dikarya</taxon>
        <taxon>Ascomycota</taxon>
        <taxon>Pezizomycotina</taxon>
        <taxon>Sordariomycetes</taxon>
        <taxon>Sordariomycetidae</taxon>
        <taxon>Sordariales</taxon>
        <taxon>Sordariaceae</taxon>
        <taxon>Neurospora</taxon>
    </lineage>
</organism>
<evidence type="ECO:0000313" key="2">
    <source>
        <dbReference type="EMBL" id="ESA44337.1"/>
    </source>
</evidence>
<dbReference type="OrthoDB" id="10424502at2759"/>
<feature type="transmembrane region" description="Helical" evidence="1">
    <location>
        <begin position="75"/>
        <end position="92"/>
    </location>
</feature>
<keyword evidence="1" id="KW-0472">Membrane</keyword>
<gene>
    <name evidence="2" type="ORF">NCU16460</name>
</gene>
<evidence type="ECO:0008006" key="4">
    <source>
        <dbReference type="Google" id="ProtNLM"/>
    </source>
</evidence>
<protein>
    <recommendedName>
        <fullName evidence="4">Transmembrane protein</fullName>
    </recommendedName>
</protein>
<reference evidence="2 3" key="1">
    <citation type="journal article" date="2003" name="Nature">
        <title>The genome sequence of the filamentous fungus Neurospora crassa.</title>
        <authorList>
            <person name="Galagan J.E."/>
            <person name="Calvo S.E."/>
            <person name="Borkovich K.A."/>
            <person name="Selker E.U."/>
            <person name="Read N.D."/>
            <person name="Jaffe D."/>
            <person name="FitzHugh W."/>
            <person name="Ma L.J."/>
            <person name="Smirnov S."/>
            <person name="Purcell S."/>
            <person name="Rehman B."/>
            <person name="Elkins T."/>
            <person name="Engels R."/>
            <person name="Wang S."/>
            <person name="Nielsen C.B."/>
            <person name="Butler J."/>
            <person name="Endrizzi M."/>
            <person name="Qui D."/>
            <person name="Ianakiev P."/>
            <person name="Bell-Pedersen D."/>
            <person name="Nelson M.A."/>
            <person name="Werner-Washburne M."/>
            <person name="Selitrennikoff C.P."/>
            <person name="Kinsey J.A."/>
            <person name="Braun E.L."/>
            <person name="Zelter A."/>
            <person name="Schulte U."/>
            <person name="Kothe G.O."/>
            <person name="Jedd G."/>
            <person name="Mewes W."/>
            <person name="Staben C."/>
            <person name="Marcotte E."/>
            <person name="Greenberg D."/>
            <person name="Roy A."/>
            <person name="Foley K."/>
            <person name="Naylor J."/>
            <person name="Stange-Thomann N."/>
            <person name="Barrett R."/>
            <person name="Gnerre S."/>
            <person name="Kamal M."/>
            <person name="Kamvysselis M."/>
            <person name="Mauceli E."/>
            <person name="Bielke C."/>
            <person name="Rudd S."/>
            <person name="Frishman D."/>
            <person name="Krystofova S."/>
            <person name="Rasmussen C."/>
            <person name="Metzenberg R.L."/>
            <person name="Perkins D.D."/>
            <person name="Kroken S."/>
            <person name="Cogoni C."/>
            <person name="Macino G."/>
            <person name="Catcheside D."/>
            <person name="Li W."/>
            <person name="Pratt R.J."/>
            <person name="Osmani S.A."/>
            <person name="DeSouza C.P."/>
            <person name="Glass L."/>
            <person name="Orbach M.J."/>
            <person name="Berglund J.A."/>
            <person name="Voelker R."/>
            <person name="Yarden O."/>
            <person name="Plamann M."/>
            <person name="Seiler S."/>
            <person name="Dunlap J."/>
            <person name="Radford A."/>
            <person name="Aramayo R."/>
            <person name="Natvig D.O."/>
            <person name="Alex L.A."/>
            <person name="Mannhaupt G."/>
            <person name="Ebbole D.J."/>
            <person name="Freitag M."/>
            <person name="Paulsen I."/>
            <person name="Sachs M.S."/>
            <person name="Lander E.S."/>
            <person name="Nusbaum C."/>
            <person name="Birren B."/>
        </authorList>
    </citation>
    <scope>NUCLEOTIDE SEQUENCE [LARGE SCALE GENOMIC DNA]</scope>
    <source>
        <strain evidence="3">ATCC 24698 / 74-OR23-1A / CBS 708.71 / DSM 1257 / FGSC 987</strain>
    </source>
</reference>
<dbReference type="InParanoid" id="V5IQM0"/>
<sequence length="255" mass="29417">MGFSGFPSFRLFTFDTLSPLSRHTQTFAAHAPKAVLTSRDPALVPGRSNSFLILCSSFLFYFTLWIIVDFSRRALLFFLLFLASGFDVWRFFTLFSRLMCCFGYWRKRSSGVYCVTLAERLAWRDMAGHGEKGAIPGLDFFWTHLNWRGAMEYSLSNVLTLVQRVFLRGARLLADLGPVSRTYISFLLTKNFRGFSWRFRDITATHIRVIDLSGNQTRMVYRLQIACLTTQSLFLCIILRSTTLFMNETLVFCPS</sequence>
<evidence type="ECO:0000256" key="1">
    <source>
        <dbReference type="SAM" id="Phobius"/>
    </source>
</evidence>
<keyword evidence="1" id="KW-1133">Transmembrane helix</keyword>
<dbReference type="Proteomes" id="UP000001805">
    <property type="component" value="Chromosome 1, Linkage Group I"/>
</dbReference>
<dbReference type="EMBL" id="CM002236">
    <property type="protein sequence ID" value="ESA44337.1"/>
    <property type="molecule type" value="Genomic_DNA"/>
</dbReference>